<evidence type="ECO:0000313" key="28">
    <source>
        <dbReference type="Proteomes" id="UP001168972"/>
    </source>
</evidence>
<reference evidence="27" key="2">
    <citation type="submission" date="2023-03" db="EMBL/GenBank/DDBJ databases">
        <authorList>
            <person name="Inwood S.N."/>
            <person name="Skelly J.G."/>
            <person name="Guhlin J."/>
            <person name="Harrop T.W.R."/>
            <person name="Goldson S.G."/>
            <person name="Dearden P.K."/>
        </authorList>
    </citation>
    <scope>NUCLEOTIDE SEQUENCE</scope>
    <source>
        <strain evidence="27">Lincoln</strain>
        <tissue evidence="27">Whole body</tissue>
    </source>
</reference>
<dbReference type="GO" id="GO:0098552">
    <property type="term" value="C:side of membrane"/>
    <property type="evidence" value="ECO:0007669"/>
    <property type="project" value="UniProtKB-KW"/>
</dbReference>
<dbReference type="GO" id="GO:0006508">
    <property type="term" value="P:proteolysis"/>
    <property type="evidence" value="ECO:0007669"/>
    <property type="project" value="UniProtKB-KW"/>
</dbReference>
<dbReference type="GO" id="GO:0005615">
    <property type="term" value="C:extracellular space"/>
    <property type="evidence" value="ECO:0007669"/>
    <property type="project" value="TreeGrafter"/>
</dbReference>
<dbReference type="Pfam" id="PF17900">
    <property type="entry name" value="Peptidase_M1_N"/>
    <property type="match status" value="1"/>
</dbReference>
<dbReference type="Gene3D" id="2.60.40.1730">
    <property type="entry name" value="tricorn interacting facor f3 domain"/>
    <property type="match status" value="1"/>
</dbReference>
<name>A0AA39FEH1_MICHY</name>
<evidence type="ECO:0000256" key="24">
    <source>
        <dbReference type="SAM" id="SignalP"/>
    </source>
</evidence>
<feature type="domain" description="Aminopeptidase N-like N-terminal" evidence="26">
    <location>
        <begin position="52"/>
        <end position="242"/>
    </location>
</feature>
<keyword evidence="14" id="KW-0106">Calcium</keyword>
<comment type="subcellular location">
    <subcellularLocation>
        <location evidence="3">Cell membrane</location>
        <topology evidence="3">Lipid-anchor</topology>
        <topology evidence="3">GPI-anchor</topology>
    </subcellularLocation>
    <subcellularLocation>
        <location evidence="2">Membrane</location>
        <topology evidence="2">Single-pass type II membrane protein</topology>
    </subcellularLocation>
</comment>
<keyword evidence="18" id="KW-0472">Membrane</keyword>
<evidence type="ECO:0000256" key="22">
    <source>
        <dbReference type="PIRSR" id="PIRSR634016-3"/>
    </source>
</evidence>
<evidence type="ECO:0000256" key="18">
    <source>
        <dbReference type="ARBA" id="ARBA00023136"/>
    </source>
</evidence>
<evidence type="ECO:0000256" key="7">
    <source>
        <dbReference type="ARBA" id="ARBA00022438"/>
    </source>
</evidence>
<evidence type="ECO:0000256" key="12">
    <source>
        <dbReference type="ARBA" id="ARBA00022801"/>
    </source>
</evidence>
<dbReference type="EC" id="3.4.11.7" evidence="6"/>
<proteinExistence type="inferred from homology"/>
<feature type="signal peptide" evidence="24">
    <location>
        <begin position="1"/>
        <end position="19"/>
    </location>
</feature>
<evidence type="ECO:0000256" key="1">
    <source>
        <dbReference type="ARBA" id="ARBA00001703"/>
    </source>
</evidence>
<dbReference type="Gene3D" id="1.10.390.10">
    <property type="entry name" value="Neutral Protease Domain 2"/>
    <property type="match status" value="1"/>
</dbReference>
<organism evidence="27 28">
    <name type="scientific">Microctonus hyperodae</name>
    <name type="common">Parasitoid wasp</name>
    <dbReference type="NCBI Taxonomy" id="165561"/>
    <lineage>
        <taxon>Eukaryota</taxon>
        <taxon>Metazoa</taxon>
        <taxon>Ecdysozoa</taxon>
        <taxon>Arthropoda</taxon>
        <taxon>Hexapoda</taxon>
        <taxon>Insecta</taxon>
        <taxon>Pterygota</taxon>
        <taxon>Neoptera</taxon>
        <taxon>Endopterygota</taxon>
        <taxon>Hymenoptera</taxon>
        <taxon>Apocrita</taxon>
        <taxon>Ichneumonoidea</taxon>
        <taxon>Braconidae</taxon>
        <taxon>Euphorinae</taxon>
        <taxon>Microctonus</taxon>
    </lineage>
</organism>
<dbReference type="SUPFAM" id="SSF63737">
    <property type="entry name" value="Leukotriene A4 hydrolase N-terminal domain"/>
    <property type="match status" value="1"/>
</dbReference>
<feature type="binding site" evidence="22">
    <location>
        <position position="354"/>
    </location>
    <ligand>
        <name>Zn(2+)</name>
        <dbReference type="ChEBI" id="CHEBI:29105"/>
        <note>catalytic</note>
    </ligand>
</feature>
<evidence type="ECO:0000256" key="13">
    <source>
        <dbReference type="ARBA" id="ARBA00022833"/>
    </source>
</evidence>
<sequence length="452" mass="51867">MSRACNFLAMAFLVSITEAILPFSPTMDSYDLSRIKRDEPLINYRLPDNIIPTSYKIKINPDVDGEIFTFQSESEIRINVQKPTNKIILHAKNLKIAPDVNLKCSLGNSVTITSVNSVDNVTDFLEIILDQQLDKGSDCDLTLKYTGESSEYSQGLYRVRYDTGNGDKKFLVSTNFEPIAARQVFPCWDEPALKANFTISIEHSDKYVALSNMHVARQEINPENSERVITHFAESPKMSTYLVAFVIGDFVMVNSTNKNFRVWAREKYLPELDYAQEIGPKLMEALENFTNFPFKDHGFKKMDSVAVSLPSLITATENWGIITYQHRGILVKKNSTSISTKEYVTKVMAHELAHQWFGNLVTSNGWNYIWLSEGFAHYFEYAITDQIQPSWRVMERFVIEIVQPRALLMDANLISHPMEQIRERPDVRNTFDTITYDKCTHSCHLNKLEFTN</sequence>
<evidence type="ECO:0000256" key="6">
    <source>
        <dbReference type="ARBA" id="ARBA00012567"/>
    </source>
</evidence>
<evidence type="ECO:0000256" key="19">
    <source>
        <dbReference type="ARBA" id="ARBA00023180"/>
    </source>
</evidence>
<dbReference type="InterPro" id="IPR027268">
    <property type="entry name" value="Peptidase_M4/M1_CTD_sf"/>
</dbReference>
<evidence type="ECO:0000256" key="10">
    <source>
        <dbReference type="ARBA" id="ARBA00022692"/>
    </source>
</evidence>
<dbReference type="InterPro" id="IPR001930">
    <property type="entry name" value="Peptidase_M1"/>
</dbReference>
<evidence type="ECO:0000256" key="11">
    <source>
        <dbReference type="ARBA" id="ARBA00022723"/>
    </source>
</evidence>
<evidence type="ECO:0000256" key="3">
    <source>
        <dbReference type="ARBA" id="ARBA00004609"/>
    </source>
</evidence>
<dbReference type="PANTHER" id="PTHR11533:SF276">
    <property type="entry name" value="GLUTAMYL AMINOPEPTIDASE"/>
    <property type="match status" value="1"/>
</dbReference>
<feature type="active site" description="Proton acceptor" evidence="21">
    <location>
        <position position="351"/>
    </location>
</feature>
<gene>
    <name evidence="27" type="ORF">PV327_001739</name>
</gene>
<evidence type="ECO:0000256" key="5">
    <source>
        <dbReference type="ARBA" id="ARBA00011748"/>
    </source>
</evidence>
<evidence type="ECO:0000256" key="17">
    <source>
        <dbReference type="ARBA" id="ARBA00023049"/>
    </source>
</evidence>
<dbReference type="GO" id="GO:0005886">
    <property type="term" value="C:plasma membrane"/>
    <property type="evidence" value="ECO:0007669"/>
    <property type="project" value="UniProtKB-SubCell"/>
</dbReference>
<keyword evidence="10" id="KW-0812">Transmembrane</keyword>
<evidence type="ECO:0000313" key="27">
    <source>
        <dbReference type="EMBL" id="KAK0167884.1"/>
    </source>
</evidence>
<dbReference type="GO" id="GO:0004230">
    <property type="term" value="F:glutamyl aminopeptidase activity"/>
    <property type="evidence" value="ECO:0007669"/>
    <property type="project" value="UniProtKB-EC"/>
</dbReference>
<dbReference type="InterPro" id="IPR045357">
    <property type="entry name" value="Aminopeptidase_N-like_N"/>
</dbReference>
<keyword evidence="20" id="KW-0449">Lipoprotein</keyword>
<dbReference type="PRINTS" id="PR00756">
    <property type="entry name" value="ALADIPTASE"/>
</dbReference>
<dbReference type="InterPro" id="IPR042097">
    <property type="entry name" value="Aminopeptidase_N-like_N_sf"/>
</dbReference>
<dbReference type="GO" id="GO:0043171">
    <property type="term" value="P:peptide catabolic process"/>
    <property type="evidence" value="ECO:0007669"/>
    <property type="project" value="TreeGrafter"/>
</dbReference>
<feature type="domain" description="Peptidase M1 membrane alanine aminopeptidase" evidence="25">
    <location>
        <begin position="274"/>
        <end position="440"/>
    </location>
</feature>
<feature type="binding site" evidence="22">
    <location>
        <position position="373"/>
    </location>
    <ligand>
        <name>Zn(2+)</name>
        <dbReference type="ChEBI" id="CHEBI:29105"/>
        <note>catalytic</note>
    </ligand>
</feature>
<keyword evidence="15" id="KW-0735">Signal-anchor</keyword>
<comment type="caution">
    <text evidence="27">The sequence shown here is derived from an EMBL/GenBank/DDBJ whole genome shotgun (WGS) entry which is preliminary data.</text>
</comment>
<evidence type="ECO:0000259" key="26">
    <source>
        <dbReference type="Pfam" id="PF17900"/>
    </source>
</evidence>
<evidence type="ECO:0000256" key="8">
    <source>
        <dbReference type="ARBA" id="ARBA00022622"/>
    </source>
</evidence>
<protein>
    <recommendedName>
        <fullName evidence="6">glutamyl aminopeptidase</fullName>
        <ecNumber evidence="6">3.4.11.7</ecNumber>
    </recommendedName>
</protein>
<comment type="subunit">
    <text evidence="5">Homodimer; disulfide-linked.</text>
</comment>
<keyword evidence="8" id="KW-0336">GPI-anchor</keyword>
<dbReference type="GO" id="GO:0042277">
    <property type="term" value="F:peptide binding"/>
    <property type="evidence" value="ECO:0007669"/>
    <property type="project" value="TreeGrafter"/>
</dbReference>
<keyword evidence="28" id="KW-1185">Reference proteome</keyword>
<dbReference type="CDD" id="cd09601">
    <property type="entry name" value="M1_APN-Q_like"/>
    <property type="match status" value="1"/>
</dbReference>
<keyword evidence="19" id="KW-0325">Glycoprotein</keyword>
<evidence type="ECO:0000256" key="20">
    <source>
        <dbReference type="ARBA" id="ARBA00023288"/>
    </source>
</evidence>
<accession>A0AA39FEH1</accession>
<comment type="catalytic activity">
    <reaction evidence="1">
        <text>Release of N-terminal glutamate (and to a lesser extent aspartate) from a peptide.</text>
        <dbReference type="EC" id="3.4.11.7"/>
    </reaction>
</comment>
<evidence type="ECO:0000256" key="14">
    <source>
        <dbReference type="ARBA" id="ARBA00022837"/>
    </source>
</evidence>
<evidence type="ECO:0000259" key="25">
    <source>
        <dbReference type="Pfam" id="PF01433"/>
    </source>
</evidence>
<evidence type="ECO:0000256" key="21">
    <source>
        <dbReference type="PIRSR" id="PIRSR634016-1"/>
    </source>
</evidence>
<feature type="site" description="Transition state stabilizer" evidence="23">
    <location>
        <position position="436"/>
    </location>
</feature>
<keyword evidence="13 22" id="KW-0862">Zinc</keyword>
<feature type="binding site" evidence="22">
    <location>
        <position position="350"/>
    </location>
    <ligand>
        <name>Zn(2+)</name>
        <dbReference type="ChEBI" id="CHEBI:29105"/>
        <note>catalytic</note>
    </ligand>
</feature>
<dbReference type="GO" id="GO:0070006">
    <property type="term" value="F:metalloaminopeptidase activity"/>
    <property type="evidence" value="ECO:0007669"/>
    <property type="project" value="TreeGrafter"/>
</dbReference>
<keyword evidence="9" id="KW-0645">Protease</keyword>
<reference evidence="27" key="1">
    <citation type="journal article" date="2023" name="bioRxiv">
        <title>Scaffold-level genome assemblies of two parasitoid biocontrol wasps reveal the parthenogenesis mechanism and an associated novel virus.</title>
        <authorList>
            <person name="Inwood S."/>
            <person name="Skelly J."/>
            <person name="Guhlin J."/>
            <person name="Harrop T."/>
            <person name="Goldson S."/>
            <person name="Dearden P."/>
        </authorList>
    </citation>
    <scope>NUCLEOTIDE SEQUENCE</scope>
    <source>
        <strain evidence="27">Lincoln</strain>
        <tissue evidence="27">Whole body</tissue>
    </source>
</reference>
<evidence type="ECO:0000256" key="4">
    <source>
        <dbReference type="ARBA" id="ARBA00010136"/>
    </source>
</evidence>
<dbReference type="InterPro" id="IPR034016">
    <property type="entry name" value="M1_APN-typ"/>
</dbReference>
<feature type="chain" id="PRO_5041251655" description="glutamyl aminopeptidase" evidence="24">
    <location>
        <begin position="20"/>
        <end position="452"/>
    </location>
</feature>
<evidence type="ECO:0000256" key="9">
    <source>
        <dbReference type="ARBA" id="ARBA00022670"/>
    </source>
</evidence>
<dbReference type="AlphaFoldDB" id="A0AA39FEH1"/>
<dbReference type="EMBL" id="JAQQBR010001831">
    <property type="protein sequence ID" value="KAK0167884.1"/>
    <property type="molecule type" value="Genomic_DNA"/>
</dbReference>
<evidence type="ECO:0000256" key="16">
    <source>
        <dbReference type="ARBA" id="ARBA00022989"/>
    </source>
</evidence>
<dbReference type="InterPro" id="IPR014782">
    <property type="entry name" value="Peptidase_M1_dom"/>
</dbReference>
<evidence type="ECO:0000256" key="15">
    <source>
        <dbReference type="ARBA" id="ARBA00022968"/>
    </source>
</evidence>
<evidence type="ECO:0000256" key="23">
    <source>
        <dbReference type="PIRSR" id="PIRSR634016-4"/>
    </source>
</evidence>
<comment type="cofactor">
    <cofactor evidence="22">
        <name>Zn(2+)</name>
        <dbReference type="ChEBI" id="CHEBI:29105"/>
    </cofactor>
    <text evidence="22">Binds 1 zinc ion per subunit.</text>
</comment>
<keyword evidence="11 22" id="KW-0479">Metal-binding</keyword>
<keyword evidence="16" id="KW-1133">Transmembrane helix</keyword>
<evidence type="ECO:0000256" key="2">
    <source>
        <dbReference type="ARBA" id="ARBA00004606"/>
    </source>
</evidence>
<dbReference type="PANTHER" id="PTHR11533">
    <property type="entry name" value="PROTEASE M1 ZINC METALLOPROTEASE"/>
    <property type="match status" value="1"/>
</dbReference>
<keyword evidence="12" id="KW-0378">Hydrolase</keyword>
<dbReference type="FunFam" id="2.60.40.1730:FF:000012">
    <property type="entry name" value="Aminopeptidase N"/>
    <property type="match status" value="1"/>
</dbReference>
<dbReference type="Pfam" id="PF01433">
    <property type="entry name" value="Peptidase_M1"/>
    <property type="match status" value="1"/>
</dbReference>
<keyword evidence="7" id="KW-0031">Aminopeptidase</keyword>
<dbReference type="Proteomes" id="UP001168972">
    <property type="component" value="Unassembled WGS sequence"/>
</dbReference>
<keyword evidence="17" id="KW-0482">Metalloprotease</keyword>
<dbReference type="GO" id="GO:0008270">
    <property type="term" value="F:zinc ion binding"/>
    <property type="evidence" value="ECO:0007669"/>
    <property type="project" value="InterPro"/>
</dbReference>
<dbReference type="SUPFAM" id="SSF55486">
    <property type="entry name" value="Metalloproteases ('zincins'), catalytic domain"/>
    <property type="match status" value="1"/>
</dbReference>
<keyword evidence="24" id="KW-0732">Signal</keyword>
<dbReference type="InterPro" id="IPR050344">
    <property type="entry name" value="Peptidase_M1_aminopeptidases"/>
</dbReference>
<dbReference type="GO" id="GO:0005737">
    <property type="term" value="C:cytoplasm"/>
    <property type="evidence" value="ECO:0007669"/>
    <property type="project" value="TreeGrafter"/>
</dbReference>
<comment type="similarity">
    <text evidence="4">Belongs to the peptidase M1 family.</text>
</comment>